<dbReference type="InterPro" id="IPR012849">
    <property type="entry name" value="Abl-interactor_HHR_dom"/>
</dbReference>
<feature type="compositionally biased region" description="Polar residues" evidence="11">
    <location>
        <begin position="377"/>
        <end position="389"/>
    </location>
</feature>
<sequence length="585" mass="64902">MRGIENKLADVKSRLLSTSSNIEKAAAFCSEKYLVNPGVNTLDESLELATQSVCAVAHEVNRFANQFLEALDFQLYQIGDVSDKISKLKMVCNIYQEKVARKAVGSCTVSKVPVVYQHETVLPEPPQKYIRQPINFSILDNIGHGIPSQDPIINHYGQPYMQTATLTRRSSASVSNQLPGRQHSTISCRIANPKPCLEYAAPAGTMRSQAGTVGRAPVICRGGVMPSQQFLNANMVMQHMGGGTSSYVGGMSSPNYATGVGSNVNNRGTNLDPMCNTTGNVRSRKSSGSSGAGSNVIQYHHGQYASSQPHIQSSNSEQLMHGSQVAYNKPNMQSQYMASQISHPISGTASQPTHGHDQQNSLSGRNELSGQLHMRQNQQHKLANVSQMGDASEIPQSQQLQMQQQAQQQIQLQQYQQQNIRDSVIYQKQSSAEMNRNTDKMNKLNISGPAVSNQQPQQQNFNTKTMDEPSDEHLTIPPPGAFCYENEQESQFGKQQETDFTDSLTIQNSKLIQRKPTDPAWAPDFYIEQVITMYEYVRDKDDELTFTENQIIYVIKKNDDGWWEGVMNGITGLFPGNYVEPFDTE</sequence>
<evidence type="ECO:0000256" key="6">
    <source>
        <dbReference type="ARBA" id="ARBA00022553"/>
    </source>
</evidence>
<reference evidence="14" key="2">
    <citation type="submission" date="2023-11" db="UniProtKB">
        <authorList>
            <consortium name="WormBaseParasite"/>
        </authorList>
    </citation>
    <scope>IDENTIFICATION</scope>
</reference>
<feature type="compositionally biased region" description="Low complexity" evidence="11">
    <location>
        <begin position="286"/>
        <end position="296"/>
    </location>
</feature>
<keyword evidence="5" id="KW-0963">Cytoplasm</keyword>
<dbReference type="GO" id="GO:0030027">
    <property type="term" value="C:lamellipodium"/>
    <property type="evidence" value="ECO:0007669"/>
    <property type="project" value="UniProtKB-SubCell"/>
</dbReference>
<dbReference type="PRINTS" id="PR00452">
    <property type="entry name" value="SH3DOMAIN"/>
</dbReference>
<protein>
    <submittedName>
        <fullName evidence="14">SH3 domain-containing protein</fullName>
    </submittedName>
</protein>
<keyword evidence="7" id="KW-0175">Coiled coil</keyword>
<organism evidence="13 14">
    <name type="scientific">Trichobilharzia regenti</name>
    <name type="common">Nasal bird schistosome</name>
    <dbReference type="NCBI Taxonomy" id="157069"/>
    <lineage>
        <taxon>Eukaryota</taxon>
        <taxon>Metazoa</taxon>
        <taxon>Spiralia</taxon>
        <taxon>Lophotrochozoa</taxon>
        <taxon>Platyhelminthes</taxon>
        <taxon>Trematoda</taxon>
        <taxon>Digenea</taxon>
        <taxon>Strigeidida</taxon>
        <taxon>Schistosomatoidea</taxon>
        <taxon>Schistosomatidae</taxon>
        <taxon>Trichobilharzia</taxon>
    </lineage>
</organism>
<evidence type="ECO:0000256" key="2">
    <source>
        <dbReference type="ARBA" id="ARBA00004510"/>
    </source>
</evidence>
<evidence type="ECO:0000313" key="13">
    <source>
        <dbReference type="Proteomes" id="UP000050795"/>
    </source>
</evidence>
<dbReference type="GO" id="GO:0005856">
    <property type="term" value="C:cytoskeleton"/>
    <property type="evidence" value="ECO:0007669"/>
    <property type="project" value="UniProtKB-SubCell"/>
</dbReference>
<dbReference type="PANTHER" id="PTHR14167">
    <property type="entry name" value="SH3 DOMAIN-CONTAINING"/>
    <property type="match status" value="1"/>
</dbReference>
<dbReference type="InterPro" id="IPR028455">
    <property type="entry name" value="ABI3_SH3"/>
</dbReference>
<dbReference type="Proteomes" id="UP000050795">
    <property type="component" value="Unassembled WGS sequence"/>
</dbReference>
<evidence type="ECO:0000256" key="4">
    <source>
        <dbReference type="ARBA" id="ARBA00022443"/>
    </source>
</evidence>
<feature type="region of interest" description="Disordered" evidence="11">
    <location>
        <begin position="449"/>
        <end position="472"/>
    </location>
</feature>
<dbReference type="SMART" id="SM00326">
    <property type="entry name" value="SH3"/>
    <property type="match status" value="1"/>
</dbReference>
<evidence type="ECO:0000256" key="3">
    <source>
        <dbReference type="ARBA" id="ARBA00010020"/>
    </source>
</evidence>
<keyword evidence="13" id="KW-1185">Reference proteome</keyword>
<evidence type="ECO:0000256" key="1">
    <source>
        <dbReference type="ARBA" id="ARBA00004245"/>
    </source>
</evidence>
<evidence type="ECO:0000256" key="11">
    <source>
        <dbReference type="SAM" id="MobiDB-lite"/>
    </source>
</evidence>
<evidence type="ECO:0000256" key="5">
    <source>
        <dbReference type="ARBA" id="ARBA00022490"/>
    </source>
</evidence>
<name>A0AA85KN84_TRIRE</name>
<dbReference type="InterPro" id="IPR050384">
    <property type="entry name" value="Endophilin_SH3RF"/>
</dbReference>
<dbReference type="PROSITE" id="PS50002">
    <property type="entry name" value="SH3"/>
    <property type="match status" value="1"/>
</dbReference>
<evidence type="ECO:0000313" key="14">
    <source>
        <dbReference type="WBParaSite" id="TREG1_90020.1"/>
    </source>
</evidence>
<keyword evidence="4 10" id="KW-0728">SH3 domain</keyword>
<evidence type="ECO:0000256" key="10">
    <source>
        <dbReference type="PROSITE-ProRule" id="PRU00192"/>
    </source>
</evidence>
<evidence type="ECO:0000259" key="12">
    <source>
        <dbReference type="PROSITE" id="PS50002"/>
    </source>
</evidence>
<dbReference type="Pfam" id="PF14604">
    <property type="entry name" value="SH3_9"/>
    <property type="match status" value="1"/>
</dbReference>
<dbReference type="SUPFAM" id="SSF50044">
    <property type="entry name" value="SH3-domain"/>
    <property type="match status" value="1"/>
</dbReference>
<dbReference type="CDD" id="cd11826">
    <property type="entry name" value="SH3_Abi"/>
    <property type="match status" value="1"/>
</dbReference>
<dbReference type="InterPro" id="IPR036028">
    <property type="entry name" value="SH3-like_dom_sf"/>
</dbReference>
<feature type="region of interest" description="Disordered" evidence="11">
    <location>
        <begin position="263"/>
        <end position="296"/>
    </location>
</feature>
<feature type="region of interest" description="Disordered" evidence="11">
    <location>
        <begin position="344"/>
        <end position="364"/>
    </location>
</feature>
<proteinExistence type="inferred from homology"/>
<dbReference type="FunFam" id="2.30.30.40:FF:000002">
    <property type="entry name" value="abl interactor 1 isoform X1"/>
    <property type="match status" value="1"/>
</dbReference>
<dbReference type="Gene3D" id="2.30.30.40">
    <property type="entry name" value="SH3 Domains"/>
    <property type="match status" value="1"/>
</dbReference>
<evidence type="ECO:0000256" key="9">
    <source>
        <dbReference type="ARBA" id="ARBA00023273"/>
    </source>
</evidence>
<feature type="compositionally biased region" description="Polar residues" evidence="11">
    <location>
        <begin position="450"/>
        <end position="464"/>
    </location>
</feature>
<keyword evidence="6" id="KW-0597">Phosphoprotein</keyword>
<reference evidence="13" key="1">
    <citation type="submission" date="2022-06" db="EMBL/GenBank/DDBJ databases">
        <authorList>
            <person name="Berger JAMES D."/>
            <person name="Berger JAMES D."/>
        </authorList>
    </citation>
    <scope>NUCLEOTIDE SEQUENCE [LARGE SCALE GENOMIC DNA]</scope>
</reference>
<feature type="region of interest" description="Disordered" evidence="11">
    <location>
        <begin position="377"/>
        <end position="400"/>
    </location>
</feature>
<comment type="subcellular location">
    <subcellularLocation>
        <location evidence="2">Cell projection</location>
        <location evidence="2">Lamellipodium</location>
    </subcellularLocation>
    <subcellularLocation>
        <location evidence="1">Cytoplasm</location>
        <location evidence="1">Cytoskeleton</location>
    </subcellularLocation>
</comment>
<dbReference type="AlphaFoldDB" id="A0AA85KN84"/>
<keyword evidence="8" id="KW-0206">Cytoskeleton</keyword>
<dbReference type="InterPro" id="IPR001452">
    <property type="entry name" value="SH3_domain"/>
</dbReference>
<dbReference type="WBParaSite" id="TREG1_90020.1">
    <property type="protein sequence ID" value="TREG1_90020.1"/>
    <property type="gene ID" value="TREG1_90020"/>
</dbReference>
<keyword evidence="9" id="KW-0966">Cell projection</keyword>
<evidence type="ECO:0000256" key="7">
    <source>
        <dbReference type="ARBA" id="ARBA00023054"/>
    </source>
</evidence>
<accession>A0AA85KN84</accession>
<dbReference type="Pfam" id="PF07815">
    <property type="entry name" value="Abi_HHR"/>
    <property type="match status" value="1"/>
</dbReference>
<feature type="domain" description="SH3" evidence="12">
    <location>
        <begin position="525"/>
        <end position="584"/>
    </location>
</feature>
<evidence type="ECO:0000256" key="8">
    <source>
        <dbReference type="ARBA" id="ARBA00023212"/>
    </source>
</evidence>
<comment type="similarity">
    <text evidence="3">Belongs to the ABI family.</text>
</comment>
<dbReference type="Gene3D" id="6.10.140.1620">
    <property type="match status" value="1"/>
</dbReference>